<dbReference type="PANTHER" id="PTHR35392">
    <property type="entry name" value="ZN(II)2CYS6 TRANSCRIPTION FACTOR (EUROFUNG)-RELATED-RELATED"/>
    <property type="match status" value="1"/>
</dbReference>
<keyword evidence="3" id="KW-1185">Reference proteome</keyword>
<proteinExistence type="predicted"/>
<protein>
    <submittedName>
        <fullName evidence="2">Uncharacterized protein</fullName>
    </submittedName>
</protein>
<dbReference type="AlphaFoldDB" id="A0A6A6G900"/>
<sequence length="853" mass="95045">MAYPPEQAVIPGFHPIDPLEAQLAYYENSSHDLSLFFCQGTTVPQGINCAGNASFSSNFALMQPPPPTLSPTQGSSSGVPLSANTDHSSPTQYWLGGGSDILELSTDFLSPGHFDTFEKFNFGENAHMEPTHPGHGSLPSDAWPQTSNSGPEALAAMPNTWYPTTAPQSHAPAAADPQASYQHAQAHMMPSSAGDLNYGYSPDYGMPAQSSANHDGTSVTQAATAAYTSPPIASWTGEALNDTGSVGMHYRYLSPPNLGTAQSLSQSQAITRALPPAAATAAYFPSQYGMGSQVPRTAPQPTWHTNEPWGPMSLRNEAQNQPSAQCIHQELSIPSHPVALNPASGDASPLRQLPTPRVAARRQSRNTRSTQGNTSSSGESSKKRGGRPKGKRVKRQTREEAAEMRKVRSCWRCAMQREAHTDFVDPPLTIFQCDPNEPCIRCQQSAQRSHLWSSRILGCDRRKLEWLVGDFLPVSLTEANSADALHDFMTQRVFRWSDSQEAGLFVPLACGCGPTINWIQMWEFVPQDDDIHYTVMYPKQDAAPTRVKTPLLGLLRLEEQGYAQCDQFINRIISHHLGEFADKCFEDEHIFQQELLRLVCVLYRDAPRTETVLREQLKEVLRMLIATNIMTTTFSIPKDIFATTILPHLKRGGSANEFGDYPSPRIASHQLKFYFSRIRHDAYLRILAYLNSKLKAWTNKEATWLTAFCIVLGFAMVLEYCQQLIHMRSDARILRGQRDIWAARHETLMECKTIDEQYAFLVALFHNKYHMRNVSYAKLSDYIGTRPEDGAEITFIHGLQNLMASQADYLRAKKSTNLPVDHRQAYTSRLVTRLLDNFMGLQLGSDPRFTQIS</sequence>
<feature type="region of interest" description="Disordered" evidence="1">
    <location>
        <begin position="336"/>
        <end position="401"/>
    </location>
</feature>
<name>A0A6A6G900_9PEZI</name>
<accession>A0A6A6G900</accession>
<reference evidence="3" key="1">
    <citation type="journal article" date="2020" name="Stud. Mycol.">
        <title>101 Dothideomycetes genomes: A test case for predicting lifestyles and emergence of pathogens.</title>
        <authorList>
            <person name="Haridas S."/>
            <person name="Albert R."/>
            <person name="Binder M."/>
            <person name="Bloem J."/>
            <person name="LaButti K."/>
            <person name="Salamov A."/>
            <person name="Andreopoulos B."/>
            <person name="Baker S."/>
            <person name="Barry K."/>
            <person name="Bills G."/>
            <person name="Bluhm B."/>
            <person name="Cannon C."/>
            <person name="Castanera R."/>
            <person name="Culley D."/>
            <person name="Daum C."/>
            <person name="Ezra D."/>
            <person name="Gonzalez J."/>
            <person name="Henrissat B."/>
            <person name="Kuo A."/>
            <person name="Liang C."/>
            <person name="Lipzen A."/>
            <person name="Lutzoni F."/>
            <person name="Magnuson J."/>
            <person name="Mondo S."/>
            <person name="Nolan M."/>
            <person name="Ohm R."/>
            <person name="Pangilinan J."/>
            <person name="Park H.-J."/>
            <person name="Ramirez L."/>
            <person name="Alfaro M."/>
            <person name="Sun H."/>
            <person name="Tritt A."/>
            <person name="Yoshinaga Y."/>
            <person name="Zwiers L.-H."/>
            <person name="Turgeon B."/>
            <person name="Goodwin S."/>
            <person name="Spatafora J."/>
            <person name="Crous P."/>
            <person name="Grigoriev I."/>
        </authorList>
    </citation>
    <scope>NUCLEOTIDE SEQUENCE [LARGE SCALE GENOMIC DNA]</scope>
    <source>
        <strain evidence="3">CECT 20119</strain>
    </source>
</reference>
<organism evidence="2 3">
    <name type="scientific">Elsinoe ampelina</name>
    <dbReference type="NCBI Taxonomy" id="302913"/>
    <lineage>
        <taxon>Eukaryota</taxon>
        <taxon>Fungi</taxon>
        <taxon>Dikarya</taxon>
        <taxon>Ascomycota</taxon>
        <taxon>Pezizomycotina</taxon>
        <taxon>Dothideomycetes</taxon>
        <taxon>Dothideomycetidae</taxon>
        <taxon>Myriangiales</taxon>
        <taxon>Elsinoaceae</taxon>
        <taxon>Elsinoe</taxon>
    </lineage>
</organism>
<feature type="region of interest" description="Disordered" evidence="1">
    <location>
        <begin position="64"/>
        <end position="85"/>
    </location>
</feature>
<feature type="region of interest" description="Disordered" evidence="1">
    <location>
        <begin position="292"/>
        <end position="324"/>
    </location>
</feature>
<evidence type="ECO:0000313" key="3">
    <source>
        <dbReference type="Proteomes" id="UP000799538"/>
    </source>
</evidence>
<dbReference type="Proteomes" id="UP000799538">
    <property type="component" value="Unassembled WGS sequence"/>
</dbReference>
<feature type="compositionally biased region" description="Polar residues" evidence="1">
    <location>
        <begin position="70"/>
        <end position="85"/>
    </location>
</feature>
<dbReference type="InterPro" id="IPR052973">
    <property type="entry name" value="Fungal_sec-metab_reg_TF"/>
</dbReference>
<feature type="region of interest" description="Disordered" evidence="1">
    <location>
        <begin position="125"/>
        <end position="186"/>
    </location>
</feature>
<dbReference type="EMBL" id="ML992509">
    <property type="protein sequence ID" value="KAF2222157.1"/>
    <property type="molecule type" value="Genomic_DNA"/>
</dbReference>
<evidence type="ECO:0000313" key="2">
    <source>
        <dbReference type="EMBL" id="KAF2222157.1"/>
    </source>
</evidence>
<dbReference type="OrthoDB" id="4226666at2759"/>
<feature type="compositionally biased region" description="Basic residues" evidence="1">
    <location>
        <begin position="383"/>
        <end position="395"/>
    </location>
</feature>
<gene>
    <name evidence="2" type="ORF">BDZ85DRAFT_283266</name>
</gene>
<evidence type="ECO:0000256" key="1">
    <source>
        <dbReference type="SAM" id="MobiDB-lite"/>
    </source>
</evidence>